<name>F3YWV8_DESAF</name>
<dbReference type="Gene3D" id="3.20.20.80">
    <property type="entry name" value="Glycosidases"/>
    <property type="match status" value="3"/>
</dbReference>
<proteinExistence type="predicted"/>
<dbReference type="Proteomes" id="UP000007844">
    <property type="component" value="Chromosome"/>
</dbReference>
<dbReference type="eggNOG" id="COG3280">
    <property type="taxonomic scope" value="Bacteria"/>
</dbReference>
<dbReference type="GO" id="GO:0047470">
    <property type="term" value="F:(1,4)-alpha-D-glucan 1-alpha-D-glucosylmutase activity"/>
    <property type="evidence" value="ECO:0007669"/>
    <property type="project" value="TreeGrafter"/>
</dbReference>
<dbReference type="InterPro" id="IPR012767">
    <property type="entry name" value="Trehalose_TreY"/>
</dbReference>
<dbReference type="GO" id="GO:0030980">
    <property type="term" value="P:alpha-glucan catabolic process"/>
    <property type="evidence" value="ECO:0007669"/>
    <property type="project" value="TreeGrafter"/>
</dbReference>
<organism evidence="2 3">
    <name type="scientific">Desulfocurvibacter africanus subsp. africanus str. Walvis Bay</name>
    <dbReference type="NCBI Taxonomy" id="690850"/>
    <lineage>
        <taxon>Bacteria</taxon>
        <taxon>Pseudomonadati</taxon>
        <taxon>Thermodesulfobacteriota</taxon>
        <taxon>Desulfovibrionia</taxon>
        <taxon>Desulfovibrionales</taxon>
        <taxon>Desulfovibrionaceae</taxon>
        <taxon>Desulfocurvibacter</taxon>
    </lineage>
</organism>
<evidence type="ECO:0000313" key="2">
    <source>
        <dbReference type="EMBL" id="EGJ51682.1"/>
    </source>
</evidence>
<dbReference type="Gene3D" id="1.10.10.470">
    <property type="entry name" value="Maltooligosyl trehalose synthase, domain 4"/>
    <property type="match status" value="1"/>
</dbReference>
<reference evidence="2 3" key="1">
    <citation type="journal article" date="2011" name="J. Bacteriol.">
        <title>Genome sequence of the mercury-methylating and pleomorphic Desulfovibrio africanus Strain Walvis Bay.</title>
        <authorList>
            <person name="Brown S.D."/>
            <person name="Wall J.D."/>
            <person name="Kucken A.M."/>
            <person name="Gilmour C.C."/>
            <person name="Podar M."/>
            <person name="Brandt C.C."/>
            <person name="Teshima H."/>
            <person name="Detter J.C."/>
            <person name="Han C.S."/>
            <person name="Land M.L."/>
            <person name="Lucas S."/>
            <person name="Han J."/>
            <person name="Pennacchio L."/>
            <person name="Nolan M."/>
            <person name="Pitluck S."/>
            <person name="Woyke T."/>
            <person name="Goodwin L."/>
            <person name="Palumbo A.V."/>
            <person name="Elias D.A."/>
        </authorList>
    </citation>
    <scope>NUCLEOTIDE SEQUENCE [LARGE SCALE GENOMIC DNA]</scope>
    <source>
        <strain evidence="2 3">Walvis Bay</strain>
    </source>
</reference>
<dbReference type="RefSeq" id="WP_014261302.1">
    <property type="nucleotide sequence ID" value="NC_016629.1"/>
</dbReference>
<dbReference type="InterPro" id="IPR013797">
    <property type="entry name" value="Maltooligo_trehalose_synth_4"/>
</dbReference>
<dbReference type="KEGG" id="daf:Desaf_3395"/>
<dbReference type="NCBIfam" id="TIGR02401">
    <property type="entry name" value="trehalose_TreY"/>
    <property type="match status" value="1"/>
</dbReference>
<dbReference type="InterPro" id="IPR017853">
    <property type="entry name" value="GH"/>
</dbReference>
<dbReference type="AlphaFoldDB" id="F3YWV8"/>
<feature type="domain" description="Glycosyl hydrolase family 13 catalytic" evidence="1">
    <location>
        <begin position="4"/>
        <end position="495"/>
    </location>
</feature>
<dbReference type="InterPro" id="IPR006047">
    <property type="entry name" value="GH13_cat_dom"/>
</dbReference>
<evidence type="ECO:0000259" key="1">
    <source>
        <dbReference type="SMART" id="SM00642"/>
    </source>
</evidence>
<dbReference type="SUPFAM" id="SSF51445">
    <property type="entry name" value="(Trans)glycosidases"/>
    <property type="match status" value="1"/>
</dbReference>
<dbReference type="HOGENOM" id="CLU_005045_1_0_7"/>
<dbReference type="GO" id="GO:0005992">
    <property type="term" value="P:trehalose biosynthetic process"/>
    <property type="evidence" value="ECO:0007669"/>
    <property type="project" value="TreeGrafter"/>
</dbReference>
<evidence type="ECO:0000313" key="3">
    <source>
        <dbReference type="Proteomes" id="UP000007844"/>
    </source>
</evidence>
<dbReference type="EMBL" id="CP003221">
    <property type="protein sequence ID" value="EGJ51682.1"/>
    <property type="molecule type" value="Genomic_DNA"/>
</dbReference>
<dbReference type="PANTHER" id="PTHR10357">
    <property type="entry name" value="ALPHA-AMYLASE FAMILY MEMBER"/>
    <property type="match status" value="1"/>
</dbReference>
<dbReference type="STRING" id="690850.Desaf_3395"/>
<keyword evidence="3" id="KW-1185">Reference proteome</keyword>
<dbReference type="SMART" id="SM00642">
    <property type="entry name" value="Aamy"/>
    <property type="match status" value="1"/>
</dbReference>
<dbReference type="Pfam" id="PF00128">
    <property type="entry name" value="Alpha-amylase"/>
    <property type="match status" value="1"/>
</dbReference>
<accession>F3YWV8</accession>
<dbReference type="CDD" id="cd11336">
    <property type="entry name" value="AmyAc_MTSase"/>
    <property type="match status" value="1"/>
</dbReference>
<protein>
    <submittedName>
        <fullName evidence="2">Malto-oligosyltrehalose synthase</fullName>
    </submittedName>
</protein>
<sequence>MHEPVATYRLQLTPEFDFADVAKVLEYLAKLGVSDIYASPVFKAKPGSQHGYDVVDPSCINPELGDMQELESLTRKARGLGLNWIQDIVPNHMAYHKANTMLMDVLESGPNSSYYRSFDIDWRHAYEPLRGRVLTPFLGKMYGEALEAGEISLRYASSGFHVAYFDHEYPLAIETYADVLDPLLRRFGKSAGKDSHDYVKLLGLSYVLRTLPSIEEAAERRDQVRFVKELLAELHAGNAALRTLLDEEIAKLNGEPGNPESFNRLDDLLKRQHFRLSFWKVATEEINYRRFFNINELISVCVEDQDVFTSTHGLIVDLVRRDIVQGLRVDHVDGLFDPEGYLKRLRRFADQAYIVVEKILQYGEELPESWPVAGSTGYDFMNMAGGVLCATGNKRRFERIYARFSNAKEDYQELAALKKRLIIGKEMGGDVDNLARLMKRVTGTLRYGSDITMFGLKWAIVEVLARFPVYRTYISPAGFTDLDGAYIREAIGRARKHLPTHRFELDFIEDFLLLRHYDKLPDEERRGWMEVAMRFQQLTGPLMAKGFEDTLLYNYNRLVSLNEVGGSPERFGVTLNEFHAFCRERAEKWPLTMNSLGSHDAKRGEDARARIMVLSELPSEFDARLKAWQRANRKAKTSWQGERYPAENDEYFLYQTLVGSYPLEPKAVESYLPRLKDYLLKAVREAKVHTTWIDPNEQYEQALLGFAEAILTPSDANRFLPDFLDFLRQVAFHGLFNTLTQTLLKITAPGVPDFYQGSELLDFAFVDPDNRRPVDYPARAYALEAIVSRTERDAESLAAELLDAMHDGRIKLFLVQRALAARKAHADLFRHGAYLPLKAKGENGERVIAFARHHDEHGWAIIAAPRFLTGVVQPGSMPLGDVWAGTELLLPEGAPVKWREAITGRPVQSSAGSLALSEVWRSFPGALLLPA</sequence>
<gene>
    <name evidence="2" type="ORF">Desaf_3395</name>
</gene>
<dbReference type="PANTHER" id="PTHR10357:SF216">
    <property type="entry name" value="MALTOOLIGOSYL TREHALOSE SYNTHASE-RELATED"/>
    <property type="match status" value="1"/>
</dbReference>